<dbReference type="Proteomes" id="UP000245489">
    <property type="component" value="Unassembled WGS sequence"/>
</dbReference>
<accession>A0A316ET81</accession>
<dbReference type="RefSeq" id="WP_109743275.1">
    <property type="nucleotide sequence ID" value="NZ_QGGO01000012.1"/>
</dbReference>
<gene>
    <name evidence="1" type="ORF">LV89_02551</name>
</gene>
<dbReference type="AlphaFoldDB" id="A0A316ET81"/>
<dbReference type="EMBL" id="QGGO01000012">
    <property type="protein sequence ID" value="PWK26380.1"/>
    <property type="molecule type" value="Genomic_DNA"/>
</dbReference>
<dbReference type="OrthoDB" id="5183931at2"/>
<name>A0A316ET81_9BACT</name>
<reference evidence="1 2" key="1">
    <citation type="submission" date="2018-05" db="EMBL/GenBank/DDBJ databases">
        <title>Genomic Encyclopedia of Archaeal and Bacterial Type Strains, Phase II (KMG-II): from individual species to whole genera.</title>
        <authorList>
            <person name="Goeker M."/>
        </authorList>
    </citation>
    <scope>NUCLEOTIDE SEQUENCE [LARGE SCALE GENOMIC DNA]</scope>
    <source>
        <strain evidence="1 2">DSM 22214</strain>
    </source>
</reference>
<evidence type="ECO:0000313" key="1">
    <source>
        <dbReference type="EMBL" id="PWK26380.1"/>
    </source>
</evidence>
<proteinExistence type="predicted"/>
<organism evidence="1 2">
    <name type="scientific">Arcicella aurantiaca</name>
    <dbReference type="NCBI Taxonomy" id="591202"/>
    <lineage>
        <taxon>Bacteria</taxon>
        <taxon>Pseudomonadati</taxon>
        <taxon>Bacteroidota</taxon>
        <taxon>Cytophagia</taxon>
        <taxon>Cytophagales</taxon>
        <taxon>Flectobacillaceae</taxon>
        <taxon>Arcicella</taxon>
    </lineage>
</organism>
<keyword evidence="2" id="KW-1185">Reference proteome</keyword>
<evidence type="ECO:0008006" key="3">
    <source>
        <dbReference type="Google" id="ProtNLM"/>
    </source>
</evidence>
<comment type="caution">
    <text evidence="1">The sequence shown here is derived from an EMBL/GenBank/DDBJ whole genome shotgun (WGS) entry which is preliminary data.</text>
</comment>
<evidence type="ECO:0000313" key="2">
    <source>
        <dbReference type="Proteomes" id="UP000245489"/>
    </source>
</evidence>
<protein>
    <recommendedName>
        <fullName evidence="3">HEPN domain-containing protein</fullName>
    </recommendedName>
</protein>
<sequence length="152" mass="17895">MKTETEIINLSDAKLRVAEFLLQNNFFDDAYYLGGYSFELCLKAKICKTLDIADFFDFDNTKNRRLPASRNKSKDNLYKSFKVHDYEQLLILSGLYTVFSEKISTDLEFEADWSVVSKWDESLRYSKGVNEMDVKSFMQSIKNIITWLKQYL</sequence>